<proteinExistence type="predicted"/>
<keyword evidence="3" id="KW-0732">Signal</keyword>
<evidence type="ECO:0000256" key="2">
    <source>
        <dbReference type="SAM" id="MobiDB-lite"/>
    </source>
</evidence>
<gene>
    <name evidence="4" type="ORF">N0V89_006287</name>
</gene>
<feature type="coiled-coil region" evidence="1">
    <location>
        <begin position="559"/>
        <end position="615"/>
    </location>
</feature>
<feature type="compositionally biased region" description="Basic residues" evidence="2">
    <location>
        <begin position="254"/>
        <end position="268"/>
    </location>
</feature>
<dbReference type="AlphaFoldDB" id="A0A9W8XM92"/>
<protein>
    <submittedName>
        <fullName evidence="4">Uncharacterized protein</fullName>
    </submittedName>
</protein>
<keyword evidence="1" id="KW-0175">Coiled coil</keyword>
<reference evidence="4" key="1">
    <citation type="submission" date="2022-10" db="EMBL/GenBank/DDBJ databases">
        <title>Tapping the CABI collections for fungal endophytes: first genome assemblies for Collariella, Neodidymelliopsis, Ascochyta clinopodiicola, Didymella pomorum, Didymosphaeria variabile, Neocosmospora piperis and Neocucurbitaria cava.</title>
        <authorList>
            <person name="Hill R."/>
        </authorList>
    </citation>
    <scope>NUCLEOTIDE SEQUENCE</scope>
    <source>
        <strain evidence="4">IMI 356815</strain>
    </source>
</reference>
<feature type="compositionally biased region" description="Low complexity" evidence="2">
    <location>
        <begin position="155"/>
        <end position="165"/>
    </location>
</feature>
<feature type="chain" id="PRO_5040962204" evidence="3">
    <location>
        <begin position="22"/>
        <end position="707"/>
    </location>
</feature>
<evidence type="ECO:0000313" key="4">
    <source>
        <dbReference type="EMBL" id="KAJ4354550.1"/>
    </source>
</evidence>
<dbReference type="RefSeq" id="XP_056072324.1">
    <property type="nucleotide sequence ID" value="XM_056215057.1"/>
</dbReference>
<accession>A0A9W8XM92</accession>
<feature type="region of interest" description="Disordered" evidence="2">
    <location>
        <begin position="39"/>
        <end position="165"/>
    </location>
</feature>
<sequence length="707" mass="77757">MHALSFRNVLLLWGLAIVTQGLYVPFDVNYNLALRSDEADHGSSDGLNIVPRAGRRPAKNSKPPKNLVKPTSKAPVPTPSATKVPPVTPIPSSSKASSSSKSRPSSSASKSLSSSSTLKTSSLSQSISTVQVSSSTGASSSTRGSLPTTGSPTRTLSSSISATSSSTLATATASDLYCPVAGAIGKPTGKATVKHPRAIGKPMGKPTGKPDDVCNYKPTPIPTKAINACDYLIDCQVSDESEPIVEDTNNKPSKPTKGKGTKPVKRQQKFSIDLSDSDQLSARGEPRRYKTDVEGVSKLEIYSLDYPSNSDLYTGEGADVPKVRVEWKSDKLSDFDVRVYKTLPEKNDYSGLVTEHLIELQTVKMFIESLVKKTDAGKVEGSWFEKWWNEDLSTNAVPVGTRTNKATDLTTGNDLGIQTSINDLVFQALGSMENRADFVLCDSEINTFKMRTWMKHNYMELRKFENLLEDFIEGAMHSNEVLSIFRTIFGVFSYMNKQEVKDRLIHSYENVRKELSNIPQLTQENKDLDRKWTAFMEGHLESIGNHGKNWLTGRYTATKAAYQSAINALVAQKNALNDNKGKVLKKDLQAHQAEVKRLKESAIRLKKQLDGAYKDRAPLQTALYKAIKTKNQAAINKADGDLKVNDLTLDSLKVDIAENMRDTNKAERVLGTQLVQNVQELIDNLKRDQTTLLAFEAKTPNLQMPTL</sequence>
<feature type="compositionally biased region" description="Low complexity" evidence="2">
    <location>
        <begin position="90"/>
        <end position="145"/>
    </location>
</feature>
<feature type="region of interest" description="Disordered" evidence="2">
    <location>
        <begin position="241"/>
        <end position="289"/>
    </location>
</feature>
<dbReference type="GeneID" id="80909817"/>
<comment type="caution">
    <text evidence="4">The sequence shown here is derived from an EMBL/GenBank/DDBJ whole genome shotgun (WGS) entry which is preliminary data.</text>
</comment>
<evidence type="ECO:0000313" key="5">
    <source>
        <dbReference type="Proteomes" id="UP001140513"/>
    </source>
</evidence>
<organism evidence="4 5">
    <name type="scientific">Didymosphaeria variabile</name>
    <dbReference type="NCBI Taxonomy" id="1932322"/>
    <lineage>
        <taxon>Eukaryota</taxon>
        <taxon>Fungi</taxon>
        <taxon>Dikarya</taxon>
        <taxon>Ascomycota</taxon>
        <taxon>Pezizomycotina</taxon>
        <taxon>Dothideomycetes</taxon>
        <taxon>Pleosporomycetidae</taxon>
        <taxon>Pleosporales</taxon>
        <taxon>Massarineae</taxon>
        <taxon>Didymosphaeriaceae</taxon>
        <taxon>Didymosphaeria</taxon>
    </lineage>
</organism>
<dbReference type="Proteomes" id="UP001140513">
    <property type="component" value="Unassembled WGS sequence"/>
</dbReference>
<dbReference type="EMBL" id="JAPEUX010000004">
    <property type="protein sequence ID" value="KAJ4354550.1"/>
    <property type="molecule type" value="Genomic_DNA"/>
</dbReference>
<feature type="signal peptide" evidence="3">
    <location>
        <begin position="1"/>
        <end position="21"/>
    </location>
</feature>
<dbReference type="OrthoDB" id="3797690at2759"/>
<name>A0A9W8XM92_9PLEO</name>
<evidence type="ECO:0000256" key="1">
    <source>
        <dbReference type="SAM" id="Coils"/>
    </source>
</evidence>
<evidence type="ECO:0000256" key="3">
    <source>
        <dbReference type="SAM" id="SignalP"/>
    </source>
</evidence>
<keyword evidence="5" id="KW-1185">Reference proteome</keyword>